<evidence type="ECO:0000259" key="1">
    <source>
        <dbReference type="Pfam" id="PF01433"/>
    </source>
</evidence>
<dbReference type="Pfam" id="PF01433">
    <property type="entry name" value="Peptidase_M1"/>
    <property type="match status" value="1"/>
</dbReference>
<dbReference type="AlphaFoldDB" id="A0A914KRC7"/>
<proteinExistence type="predicted"/>
<dbReference type="GO" id="GO:0043171">
    <property type="term" value="P:peptide catabolic process"/>
    <property type="evidence" value="ECO:0007669"/>
    <property type="project" value="TreeGrafter"/>
</dbReference>
<reference evidence="3" key="1">
    <citation type="submission" date="2022-11" db="UniProtKB">
        <authorList>
            <consortium name="WormBaseParasite"/>
        </authorList>
    </citation>
    <scope>IDENTIFICATION</scope>
</reference>
<dbReference type="PANTHER" id="PTHR11533:SF299">
    <property type="entry name" value="AMINOPEPTIDASE"/>
    <property type="match status" value="1"/>
</dbReference>
<keyword evidence="2" id="KW-1185">Reference proteome</keyword>
<organism evidence="2 3">
    <name type="scientific">Meloidogyne incognita</name>
    <name type="common">Southern root-knot nematode worm</name>
    <name type="synonym">Oxyuris incognita</name>
    <dbReference type="NCBI Taxonomy" id="6306"/>
    <lineage>
        <taxon>Eukaryota</taxon>
        <taxon>Metazoa</taxon>
        <taxon>Ecdysozoa</taxon>
        <taxon>Nematoda</taxon>
        <taxon>Chromadorea</taxon>
        <taxon>Rhabditida</taxon>
        <taxon>Tylenchina</taxon>
        <taxon>Tylenchomorpha</taxon>
        <taxon>Tylenchoidea</taxon>
        <taxon>Meloidogynidae</taxon>
        <taxon>Meloidogyninae</taxon>
        <taxon>Meloidogyne</taxon>
        <taxon>Meloidogyne incognita group</taxon>
    </lineage>
</organism>
<accession>A0A914KRC7</accession>
<dbReference type="GO" id="GO:0008270">
    <property type="term" value="F:zinc ion binding"/>
    <property type="evidence" value="ECO:0007669"/>
    <property type="project" value="InterPro"/>
</dbReference>
<dbReference type="GO" id="GO:0016020">
    <property type="term" value="C:membrane"/>
    <property type="evidence" value="ECO:0007669"/>
    <property type="project" value="TreeGrafter"/>
</dbReference>
<dbReference type="PANTHER" id="PTHR11533">
    <property type="entry name" value="PROTEASE M1 ZINC METALLOPROTEASE"/>
    <property type="match status" value="1"/>
</dbReference>
<dbReference type="WBParaSite" id="Minc3s00085g04047">
    <property type="protein sequence ID" value="Minc3s00085g04047"/>
    <property type="gene ID" value="Minc3s00085g04047"/>
</dbReference>
<dbReference type="InterPro" id="IPR014782">
    <property type="entry name" value="Peptidase_M1_dom"/>
</dbReference>
<dbReference type="Gene3D" id="1.10.390.10">
    <property type="entry name" value="Neutral Protease Domain 2"/>
    <property type="match status" value="1"/>
</dbReference>
<evidence type="ECO:0000313" key="3">
    <source>
        <dbReference type="WBParaSite" id="Minc3s00085g04047"/>
    </source>
</evidence>
<sequence length="146" mass="17628">MKLHIWHWFGDLVTMEWWDDLWLNEGFATIMGMKAADYAENSTSRTSQLFYEHTVKAFRFDQVAHQAHALSYKISSVREVARRFDRITYLKAAAVLRMVEHTVGENIFREGLRSFLRNYKFKNARSDDLIRVLRHKYIYYNFFKFE</sequence>
<dbReference type="GO" id="GO:0042277">
    <property type="term" value="F:peptide binding"/>
    <property type="evidence" value="ECO:0007669"/>
    <property type="project" value="TreeGrafter"/>
</dbReference>
<dbReference type="GO" id="GO:0070006">
    <property type="term" value="F:metalloaminopeptidase activity"/>
    <property type="evidence" value="ECO:0007669"/>
    <property type="project" value="TreeGrafter"/>
</dbReference>
<dbReference type="Proteomes" id="UP000887563">
    <property type="component" value="Unplaced"/>
</dbReference>
<name>A0A914KRC7_MELIC</name>
<dbReference type="GO" id="GO:0005737">
    <property type="term" value="C:cytoplasm"/>
    <property type="evidence" value="ECO:0007669"/>
    <property type="project" value="TreeGrafter"/>
</dbReference>
<dbReference type="SUPFAM" id="SSF55486">
    <property type="entry name" value="Metalloproteases ('zincins'), catalytic domain"/>
    <property type="match status" value="1"/>
</dbReference>
<protein>
    <submittedName>
        <fullName evidence="3">Peptidase M1 membrane alanine aminopeptidase domain-containing protein</fullName>
    </submittedName>
</protein>
<dbReference type="InterPro" id="IPR050344">
    <property type="entry name" value="Peptidase_M1_aminopeptidases"/>
</dbReference>
<evidence type="ECO:0000313" key="2">
    <source>
        <dbReference type="Proteomes" id="UP000887563"/>
    </source>
</evidence>
<feature type="domain" description="Peptidase M1 membrane alanine aminopeptidase" evidence="1">
    <location>
        <begin position="7"/>
        <end position="135"/>
    </location>
</feature>
<dbReference type="InterPro" id="IPR027268">
    <property type="entry name" value="Peptidase_M4/M1_CTD_sf"/>
</dbReference>
<dbReference type="GO" id="GO:0005615">
    <property type="term" value="C:extracellular space"/>
    <property type="evidence" value="ECO:0007669"/>
    <property type="project" value="TreeGrafter"/>
</dbReference>
<dbReference type="GO" id="GO:0006508">
    <property type="term" value="P:proteolysis"/>
    <property type="evidence" value="ECO:0007669"/>
    <property type="project" value="TreeGrafter"/>
</dbReference>